<dbReference type="EMBL" id="RXLQ01000005">
    <property type="protein sequence ID" value="RSZ58991.1"/>
    <property type="molecule type" value="Genomic_DNA"/>
</dbReference>
<organism evidence="1 2">
    <name type="scientific">Massilia atriviolacea</name>
    <dbReference type="NCBI Taxonomy" id="2495579"/>
    <lineage>
        <taxon>Bacteria</taxon>
        <taxon>Pseudomonadati</taxon>
        <taxon>Pseudomonadota</taxon>
        <taxon>Betaproteobacteria</taxon>
        <taxon>Burkholderiales</taxon>
        <taxon>Oxalobacteraceae</taxon>
        <taxon>Telluria group</taxon>
        <taxon>Massilia</taxon>
    </lineage>
</organism>
<sequence length="156" mass="15909">MSEVDKVLAQLAAQAARAQAASQRAAAGGQRYVADALAMINAVLPVADAAIDQLRVELAAASGSVGVQSSTTQGEMVVLTFDVTVPYGNAGMNACTIKLRANSHGTDAVSAEVQIGIGGLRNFFSEVIPAVSNPGDFDPVFAGMIAKLSGYVSPLK</sequence>
<dbReference type="Proteomes" id="UP000278085">
    <property type="component" value="Unassembled WGS sequence"/>
</dbReference>
<dbReference type="RefSeq" id="WP_126074195.1">
    <property type="nucleotide sequence ID" value="NZ_CP051166.1"/>
</dbReference>
<reference evidence="1 2" key="1">
    <citation type="submission" date="2018-12" db="EMBL/GenBank/DDBJ databases">
        <authorList>
            <person name="Yang E."/>
        </authorList>
    </citation>
    <scope>NUCLEOTIDE SEQUENCE [LARGE SCALE GENOMIC DNA]</scope>
    <source>
        <strain evidence="1 2">SOD</strain>
    </source>
</reference>
<evidence type="ECO:0000313" key="2">
    <source>
        <dbReference type="Proteomes" id="UP000278085"/>
    </source>
</evidence>
<accession>A0A430HNB7</accession>
<keyword evidence="2" id="KW-1185">Reference proteome</keyword>
<evidence type="ECO:0000313" key="1">
    <source>
        <dbReference type="EMBL" id="RSZ58991.1"/>
    </source>
</evidence>
<name>A0A430HNB7_9BURK</name>
<gene>
    <name evidence="1" type="ORF">EJB06_11720</name>
</gene>
<protein>
    <submittedName>
        <fullName evidence="1">Uncharacterized protein</fullName>
    </submittedName>
</protein>
<comment type="caution">
    <text evidence="1">The sequence shown here is derived from an EMBL/GenBank/DDBJ whole genome shotgun (WGS) entry which is preliminary data.</text>
</comment>
<proteinExistence type="predicted"/>
<dbReference type="AlphaFoldDB" id="A0A430HNB7"/>